<dbReference type="AlphaFoldDB" id="A0A2Z6ZZ02"/>
<accession>A0A2Z6ZZ02</accession>
<proteinExistence type="predicted"/>
<dbReference type="EMBL" id="KV022281">
    <property type="protein sequence ID" value="KZV14063.1"/>
    <property type="molecule type" value="Genomic_DNA"/>
</dbReference>
<keyword evidence="2" id="KW-1185">Reference proteome</keyword>
<organism evidence="1 2">
    <name type="scientific">Dorcoceras hygrometricum</name>
    <dbReference type="NCBI Taxonomy" id="472368"/>
    <lineage>
        <taxon>Eukaryota</taxon>
        <taxon>Viridiplantae</taxon>
        <taxon>Streptophyta</taxon>
        <taxon>Embryophyta</taxon>
        <taxon>Tracheophyta</taxon>
        <taxon>Spermatophyta</taxon>
        <taxon>Magnoliopsida</taxon>
        <taxon>eudicotyledons</taxon>
        <taxon>Gunneridae</taxon>
        <taxon>Pentapetalae</taxon>
        <taxon>asterids</taxon>
        <taxon>lamiids</taxon>
        <taxon>Lamiales</taxon>
        <taxon>Gesneriaceae</taxon>
        <taxon>Didymocarpoideae</taxon>
        <taxon>Trichosporeae</taxon>
        <taxon>Loxocarpinae</taxon>
        <taxon>Dorcoceras</taxon>
    </lineage>
</organism>
<name>A0A2Z6ZZ02_9LAMI</name>
<protein>
    <submittedName>
        <fullName evidence="1">Uncharacterized protein</fullName>
    </submittedName>
</protein>
<gene>
    <name evidence="1" type="ORF">F511_44499</name>
</gene>
<sequence>MHIFWKKTRFTNFKQNISYKYIKCNKRVSNGTTTIADGRTKVHVHKTKIKTLTHYNHNRASAEPNRP</sequence>
<dbReference type="Proteomes" id="UP000250235">
    <property type="component" value="Unassembled WGS sequence"/>
</dbReference>
<evidence type="ECO:0000313" key="2">
    <source>
        <dbReference type="Proteomes" id="UP000250235"/>
    </source>
</evidence>
<reference evidence="1 2" key="1">
    <citation type="journal article" date="2015" name="Proc. Natl. Acad. Sci. U.S.A.">
        <title>The resurrection genome of Boea hygrometrica: A blueprint for survival of dehydration.</title>
        <authorList>
            <person name="Xiao L."/>
            <person name="Yang G."/>
            <person name="Zhang L."/>
            <person name="Yang X."/>
            <person name="Zhao S."/>
            <person name="Ji Z."/>
            <person name="Zhou Q."/>
            <person name="Hu M."/>
            <person name="Wang Y."/>
            <person name="Chen M."/>
            <person name="Xu Y."/>
            <person name="Jin H."/>
            <person name="Xiao X."/>
            <person name="Hu G."/>
            <person name="Bao F."/>
            <person name="Hu Y."/>
            <person name="Wan P."/>
            <person name="Li L."/>
            <person name="Deng X."/>
            <person name="Kuang T."/>
            <person name="Xiang C."/>
            <person name="Zhu J.K."/>
            <person name="Oliver M.J."/>
            <person name="He Y."/>
        </authorList>
    </citation>
    <scope>NUCLEOTIDE SEQUENCE [LARGE SCALE GENOMIC DNA]</scope>
    <source>
        <strain evidence="2">cv. XS01</strain>
    </source>
</reference>
<evidence type="ECO:0000313" key="1">
    <source>
        <dbReference type="EMBL" id="KZV14063.1"/>
    </source>
</evidence>